<dbReference type="AlphaFoldDB" id="A0A9W6HM35"/>
<dbReference type="Proteomes" id="UP001142291">
    <property type="component" value="Unassembled WGS sequence"/>
</dbReference>
<comment type="caution">
    <text evidence="1">The sequence shown here is derived from an EMBL/GenBank/DDBJ whole genome shotgun (WGS) entry which is preliminary data.</text>
</comment>
<organism evidence="1 2">
    <name type="scientific">Microbacterium dextranolyticum</name>
    <dbReference type="NCBI Taxonomy" id="36806"/>
    <lineage>
        <taxon>Bacteria</taxon>
        <taxon>Bacillati</taxon>
        <taxon>Actinomycetota</taxon>
        <taxon>Actinomycetes</taxon>
        <taxon>Micrococcales</taxon>
        <taxon>Microbacteriaceae</taxon>
        <taxon>Microbacterium</taxon>
    </lineage>
</organism>
<name>A0A9W6HM35_9MICO</name>
<reference evidence="1" key="1">
    <citation type="journal article" date="2014" name="Int. J. Syst. Evol. Microbiol.">
        <title>Complete genome sequence of Corynebacterium casei LMG S-19264T (=DSM 44701T), isolated from a smear-ripened cheese.</title>
        <authorList>
            <consortium name="US DOE Joint Genome Institute (JGI-PGF)"/>
            <person name="Walter F."/>
            <person name="Albersmeier A."/>
            <person name="Kalinowski J."/>
            <person name="Ruckert C."/>
        </authorList>
    </citation>
    <scope>NUCLEOTIDE SEQUENCE</scope>
    <source>
        <strain evidence="1">VKM Ac-1940</strain>
    </source>
</reference>
<gene>
    <name evidence="1" type="ORF">GCM10017591_11720</name>
</gene>
<evidence type="ECO:0000313" key="2">
    <source>
        <dbReference type="Proteomes" id="UP001142291"/>
    </source>
</evidence>
<sequence length="52" mass="5680">MDAADADARRDDLLSTLEVIEEQPLAERANAYAALHDELARRLESGPRDASA</sequence>
<keyword evidence="2" id="KW-1185">Reference proteome</keyword>
<protein>
    <submittedName>
        <fullName evidence="1">Uncharacterized protein</fullName>
    </submittedName>
</protein>
<proteinExistence type="predicted"/>
<dbReference type="EMBL" id="BSER01000007">
    <property type="protein sequence ID" value="GLJ95110.1"/>
    <property type="molecule type" value="Genomic_DNA"/>
</dbReference>
<evidence type="ECO:0000313" key="1">
    <source>
        <dbReference type="EMBL" id="GLJ95110.1"/>
    </source>
</evidence>
<accession>A0A9W6HM35</accession>
<reference evidence="1" key="2">
    <citation type="submission" date="2023-01" db="EMBL/GenBank/DDBJ databases">
        <authorList>
            <person name="Sun Q."/>
            <person name="Evtushenko L."/>
        </authorList>
    </citation>
    <scope>NUCLEOTIDE SEQUENCE</scope>
    <source>
        <strain evidence="1">VKM Ac-1940</strain>
    </source>
</reference>